<feature type="domain" description="HTH tetR-type" evidence="3">
    <location>
        <begin position="3"/>
        <end position="63"/>
    </location>
</feature>
<dbReference type="InterPro" id="IPR050109">
    <property type="entry name" value="HTH-type_TetR-like_transc_reg"/>
</dbReference>
<dbReference type="InterPro" id="IPR009057">
    <property type="entry name" value="Homeodomain-like_sf"/>
</dbReference>
<dbReference type="Gene3D" id="1.10.357.10">
    <property type="entry name" value="Tetracycline Repressor, domain 2"/>
    <property type="match status" value="1"/>
</dbReference>
<dbReference type="GO" id="GO:0000976">
    <property type="term" value="F:transcription cis-regulatory region binding"/>
    <property type="evidence" value="ECO:0007669"/>
    <property type="project" value="TreeGrafter"/>
</dbReference>
<dbReference type="AlphaFoldDB" id="A0A150IPR6"/>
<accession>A0A150IPR6</accession>
<gene>
    <name evidence="4" type="ORF">AMQ74_01730</name>
</gene>
<evidence type="ECO:0000256" key="1">
    <source>
        <dbReference type="ARBA" id="ARBA00023125"/>
    </source>
</evidence>
<name>A0A150IPR6_9EURY</name>
<dbReference type="Proteomes" id="UP000075578">
    <property type="component" value="Unassembled WGS sequence"/>
</dbReference>
<dbReference type="InterPro" id="IPR001647">
    <property type="entry name" value="HTH_TetR"/>
</dbReference>
<evidence type="ECO:0000313" key="5">
    <source>
        <dbReference type="Proteomes" id="UP000075578"/>
    </source>
</evidence>
<evidence type="ECO:0000259" key="3">
    <source>
        <dbReference type="PROSITE" id="PS50977"/>
    </source>
</evidence>
<dbReference type="GO" id="GO:0003700">
    <property type="term" value="F:DNA-binding transcription factor activity"/>
    <property type="evidence" value="ECO:0007669"/>
    <property type="project" value="TreeGrafter"/>
</dbReference>
<dbReference type="PANTHER" id="PTHR30055">
    <property type="entry name" value="HTH-TYPE TRANSCRIPTIONAL REGULATOR RUTR"/>
    <property type="match status" value="1"/>
</dbReference>
<proteinExistence type="predicted"/>
<organism evidence="4 5">
    <name type="scientific">Candidatus Methanofastidiosum methylothiophilum</name>
    <dbReference type="NCBI Taxonomy" id="1705564"/>
    <lineage>
        <taxon>Archaea</taxon>
        <taxon>Methanobacteriati</taxon>
        <taxon>Methanobacteriota</taxon>
        <taxon>Stenosarchaea group</taxon>
        <taxon>Candidatus Methanofastidiosia</taxon>
        <taxon>Candidatus Methanofastidiosales</taxon>
        <taxon>Candidatus Methanofastidiosaceae</taxon>
        <taxon>Candidatus Methanofastidiosum</taxon>
    </lineage>
</organism>
<evidence type="ECO:0000256" key="2">
    <source>
        <dbReference type="PROSITE-ProRule" id="PRU00335"/>
    </source>
</evidence>
<protein>
    <submittedName>
        <fullName evidence="4">Putative DNA-binding transcriptional regulator</fullName>
    </submittedName>
</protein>
<dbReference type="PANTHER" id="PTHR30055:SF226">
    <property type="entry name" value="HTH-TYPE TRANSCRIPTIONAL REGULATOR PKSA"/>
    <property type="match status" value="1"/>
</dbReference>
<comment type="caution">
    <text evidence="4">The sequence shown here is derived from an EMBL/GenBank/DDBJ whole genome shotgun (WGS) entry which is preliminary data.</text>
</comment>
<dbReference type="EMBL" id="LNGD01000172">
    <property type="protein sequence ID" value="KYC46973.1"/>
    <property type="molecule type" value="Genomic_DNA"/>
</dbReference>
<keyword evidence="1 2" id="KW-0238">DNA-binding</keyword>
<dbReference type="SUPFAM" id="SSF46689">
    <property type="entry name" value="Homeodomain-like"/>
    <property type="match status" value="1"/>
</dbReference>
<dbReference type="PRINTS" id="PR00455">
    <property type="entry name" value="HTHTETR"/>
</dbReference>
<evidence type="ECO:0000313" key="4">
    <source>
        <dbReference type="EMBL" id="KYC46973.1"/>
    </source>
</evidence>
<sequence>MTNETEKKILNAALNVFARKGRDAATTKAIAEKAGRTEMTLFRKFGTKKNLFDLVMIQNMEKMREDIKAIIDDMDNKYDTPEAFIEEYIKRSVILYENNIEAFTLIISDDNENVDPLMGNLNNYVSDFIGKNLPKETIDPKILGIYINTYVYFLTLEVFNGRDVGFDERIDGLINNLKLCF</sequence>
<feature type="DNA-binding region" description="H-T-H motif" evidence="2">
    <location>
        <begin position="26"/>
        <end position="45"/>
    </location>
</feature>
<dbReference type="PROSITE" id="PS50977">
    <property type="entry name" value="HTH_TETR_2"/>
    <property type="match status" value="1"/>
</dbReference>
<reference evidence="4 5" key="1">
    <citation type="journal article" date="2016" name="ISME J.">
        <title>Chasing the elusive Euryarchaeota class WSA2: genomes reveal a uniquely fastidious methyl-reducing methanogen.</title>
        <authorList>
            <person name="Nobu M.K."/>
            <person name="Narihiro T."/>
            <person name="Kuroda K."/>
            <person name="Mei R."/>
            <person name="Liu W.T."/>
        </authorList>
    </citation>
    <scope>NUCLEOTIDE SEQUENCE [LARGE SCALE GENOMIC DNA]</scope>
    <source>
        <strain evidence="4">U1lsi0528_Bin089</strain>
    </source>
</reference>
<dbReference type="Pfam" id="PF00440">
    <property type="entry name" value="TetR_N"/>
    <property type="match status" value="1"/>
</dbReference>